<dbReference type="CDD" id="cd02440">
    <property type="entry name" value="AdoMet_MTases"/>
    <property type="match status" value="1"/>
</dbReference>
<name>A0A437LTE5_9BURK</name>
<dbReference type="PANTHER" id="PTHR42912">
    <property type="entry name" value="METHYLTRANSFERASE"/>
    <property type="match status" value="1"/>
</dbReference>
<keyword evidence="2" id="KW-0808">Transferase</keyword>
<dbReference type="OrthoDB" id="9792752at2"/>
<dbReference type="EMBL" id="SACM01000001">
    <property type="protein sequence ID" value="RVT88604.1"/>
    <property type="molecule type" value="Genomic_DNA"/>
</dbReference>
<dbReference type="Proteomes" id="UP000288587">
    <property type="component" value="Unassembled WGS sequence"/>
</dbReference>
<dbReference type="Pfam" id="PF13649">
    <property type="entry name" value="Methyltransf_25"/>
    <property type="match status" value="1"/>
</dbReference>
<dbReference type="Gene3D" id="3.40.50.150">
    <property type="entry name" value="Vaccinia Virus protein VP39"/>
    <property type="match status" value="1"/>
</dbReference>
<gene>
    <name evidence="2" type="ORF">EOD73_06455</name>
</gene>
<evidence type="ECO:0000259" key="1">
    <source>
        <dbReference type="Pfam" id="PF13649"/>
    </source>
</evidence>
<proteinExistence type="predicted"/>
<organism evidence="2 3">
    <name type="scientific">Inhella crocodyli</name>
    <dbReference type="NCBI Taxonomy" id="2499851"/>
    <lineage>
        <taxon>Bacteria</taxon>
        <taxon>Pseudomonadati</taxon>
        <taxon>Pseudomonadota</taxon>
        <taxon>Betaproteobacteria</taxon>
        <taxon>Burkholderiales</taxon>
        <taxon>Sphaerotilaceae</taxon>
        <taxon>Inhella</taxon>
    </lineage>
</organism>
<evidence type="ECO:0000313" key="3">
    <source>
        <dbReference type="Proteomes" id="UP000288587"/>
    </source>
</evidence>
<comment type="caution">
    <text evidence="2">The sequence shown here is derived from an EMBL/GenBank/DDBJ whole genome shotgun (WGS) entry which is preliminary data.</text>
</comment>
<dbReference type="InterPro" id="IPR050508">
    <property type="entry name" value="Methyltransf_Superfamily"/>
</dbReference>
<dbReference type="InterPro" id="IPR029063">
    <property type="entry name" value="SAM-dependent_MTases_sf"/>
</dbReference>
<keyword evidence="2" id="KW-0489">Methyltransferase</keyword>
<keyword evidence="3" id="KW-1185">Reference proteome</keyword>
<dbReference type="SUPFAM" id="SSF53335">
    <property type="entry name" value="S-adenosyl-L-methionine-dependent methyltransferases"/>
    <property type="match status" value="1"/>
</dbReference>
<dbReference type="InterPro" id="IPR041698">
    <property type="entry name" value="Methyltransf_25"/>
</dbReference>
<dbReference type="GO" id="GO:0008168">
    <property type="term" value="F:methyltransferase activity"/>
    <property type="evidence" value="ECO:0007669"/>
    <property type="project" value="UniProtKB-KW"/>
</dbReference>
<accession>A0A437LTE5</accession>
<feature type="domain" description="Methyltransferase" evidence="1">
    <location>
        <begin position="66"/>
        <end position="161"/>
    </location>
</feature>
<evidence type="ECO:0000313" key="2">
    <source>
        <dbReference type="EMBL" id="RVT88604.1"/>
    </source>
</evidence>
<sequence length="240" mass="26951">MTAPVPPDQEADRVVRRYARRQENPALVGLYDPWRPEVVLARQERERAIVNLARRHHAKTFAQMDVLEIGCGDGNQLLELLRLGVDAKRLVGSELLPERVASARQRLPAAVTVIPGDACALPFQPASFDLVVQMTVFSSLLDDAFQHRLASAMWTWLRPGGAVLWYDFTVNNPRNPDVRGVPLSRVRALFPGATIDARRVTLAPPLARPLCRLHPLLYPVVNAVPLLRTHRLAWIEKPHE</sequence>
<protein>
    <submittedName>
        <fullName evidence="2">Class I SAM-dependent methyltransferase</fullName>
    </submittedName>
</protein>
<dbReference type="AlphaFoldDB" id="A0A437LTE5"/>
<reference evidence="2 3" key="1">
    <citation type="submission" date="2019-01" db="EMBL/GenBank/DDBJ databases">
        <authorList>
            <person name="Chen W.-M."/>
        </authorList>
    </citation>
    <scope>NUCLEOTIDE SEQUENCE [LARGE SCALE GENOMIC DNA]</scope>
    <source>
        <strain evidence="2 3">CCP-18</strain>
    </source>
</reference>
<dbReference type="GO" id="GO:0032259">
    <property type="term" value="P:methylation"/>
    <property type="evidence" value="ECO:0007669"/>
    <property type="project" value="UniProtKB-KW"/>
</dbReference>
<dbReference type="RefSeq" id="WP_127681945.1">
    <property type="nucleotide sequence ID" value="NZ_SACM01000001.1"/>
</dbReference>